<name>A0ABT6EK96_9ENTR</name>
<dbReference type="InterPro" id="IPR018060">
    <property type="entry name" value="HTH_AraC"/>
</dbReference>
<evidence type="ECO:0000259" key="4">
    <source>
        <dbReference type="PROSITE" id="PS01124"/>
    </source>
</evidence>
<dbReference type="RefSeq" id="WP_205538076.1">
    <property type="nucleotide sequence ID" value="NZ_JAPQEX020000001.1"/>
</dbReference>
<evidence type="ECO:0000256" key="1">
    <source>
        <dbReference type="ARBA" id="ARBA00023015"/>
    </source>
</evidence>
<dbReference type="PANTHER" id="PTHR47504:SF5">
    <property type="entry name" value="RIGHT ORIGIN-BINDING PROTEIN"/>
    <property type="match status" value="1"/>
</dbReference>
<evidence type="ECO:0000313" key="5">
    <source>
        <dbReference type="EMBL" id="MDG1644177.1"/>
    </source>
</evidence>
<accession>A0ABT6EK96</accession>
<organism evidence="5 6">
    <name type="scientific">Klebsiella huaxiensis</name>
    <dbReference type="NCBI Taxonomy" id="2153354"/>
    <lineage>
        <taxon>Bacteria</taxon>
        <taxon>Pseudomonadati</taxon>
        <taxon>Pseudomonadota</taxon>
        <taxon>Gammaproteobacteria</taxon>
        <taxon>Enterobacterales</taxon>
        <taxon>Enterobacteriaceae</taxon>
        <taxon>Klebsiella/Raoultella group</taxon>
        <taxon>Klebsiella</taxon>
    </lineage>
</organism>
<proteinExistence type="predicted"/>
<dbReference type="Proteomes" id="UP001075001">
    <property type="component" value="Unassembled WGS sequence"/>
</dbReference>
<dbReference type="SMART" id="SM00342">
    <property type="entry name" value="HTH_ARAC"/>
    <property type="match status" value="1"/>
</dbReference>
<keyword evidence="6" id="KW-1185">Reference proteome</keyword>
<keyword evidence="1" id="KW-0805">Transcription regulation</keyword>
<evidence type="ECO:0000256" key="3">
    <source>
        <dbReference type="ARBA" id="ARBA00023163"/>
    </source>
</evidence>
<dbReference type="Gene3D" id="1.10.10.60">
    <property type="entry name" value="Homeodomain-like"/>
    <property type="match status" value="2"/>
</dbReference>
<feature type="domain" description="HTH araC/xylS-type" evidence="4">
    <location>
        <begin position="13"/>
        <end position="111"/>
    </location>
</feature>
<protein>
    <submittedName>
        <fullName evidence="5">Helix-turn-helix domain-containing protein</fullName>
    </submittedName>
</protein>
<dbReference type="InterPro" id="IPR050959">
    <property type="entry name" value="MarA-like"/>
</dbReference>
<comment type="caution">
    <text evidence="5">The sequence shown here is derived from an EMBL/GenBank/DDBJ whole genome shotgun (WGS) entry which is preliminary data.</text>
</comment>
<evidence type="ECO:0000256" key="2">
    <source>
        <dbReference type="ARBA" id="ARBA00023125"/>
    </source>
</evidence>
<reference evidence="5" key="1">
    <citation type="submission" date="2023-03" db="EMBL/GenBank/DDBJ databases">
        <title>identification of new KPC variant in Klebsiella huaxiensis from the Hospital Sewage Samples in China.</title>
        <authorList>
            <person name="Wu Y."/>
        </authorList>
    </citation>
    <scope>NUCLEOTIDE SEQUENCE</scope>
    <source>
        <strain evidence="5">ZR-9</strain>
    </source>
</reference>
<sequence>MSRLPVFHEEILDEMVGWIHERPGTFMTITYLADRCGFSRWYLQRLFKRYAGLSLGYYIKAVRLERAAGELMKGERAVLDIALEFGYDTQQSFTRATTHYFGCPPGAIRQLTAAEKAALCGKFTSYRNKPTTSQGG</sequence>
<gene>
    <name evidence="5" type="ORF">OXR69_020220</name>
</gene>
<dbReference type="PANTHER" id="PTHR47504">
    <property type="entry name" value="RIGHT ORIGIN-BINDING PROTEIN"/>
    <property type="match status" value="1"/>
</dbReference>
<evidence type="ECO:0000313" key="6">
    <source>
        <dbReference type="Proteomes" id="UP001075001"/>
    </source>
</evidence>
<dbReference type="EMBL" id="JAPQEX020000001">
    <property type="protein sequence ID" value="MDG1644177.1"/>
    <property type="molecule type" value="Genomic_DNA"/>
</dbReference>
<dbReference type="InterPro" id="IPR009057">
    <property type="entry name" value="Homeodomain-like_sf"/>
</dbReference>
<dbReference type="Pfam" id="PF12833">
    <property type="entry name" value="HTH_18"/>
    <property type="match status" value="1"/>
</dbReference>
<keyword evidence="3" id="KW-0804">Transcription</keyword>
<keyword evidence="2" id="KW-0238">DNA-binding</keyword>
<dbReference type="SUPFAM" id="SSF46689">
    <property type="entry name" value="Homeodomain-like"/>
    <property type="match status" value="2"/>
</dbReference>
<dbReference type="PROSITE" id="PS01124">
    <property type="entry name" value="HTH_ARAC_FAMILY_2"/>
    <property type="match status" value="1"/>
</dbReference>